<feature type="chain" id="PRO_5035214368" description="Glycosyltransferase 2-like domain-containing protein" evidence="1">
    <location>
        <begin position="20"/>
        <end position="1011"/>
    </location>
</feature>
<keyword evidence="4" id="KW-1185">Reference proteome</keyword>
<dbReference type="EMBL" id="CAKKNE010000006">
    <property type="protein sequence ID" value="CAH0378673.1"/>
    <property type="molecule type" value="Genomic_DNA"/>
</dbReference>
<dbReference type="OrthoDB" id="205194at2759"/>
<evidence type="ECO:0000259" key="2">
    <source>
        <dbReference type="Pfam" id="PF00535"/>
    </source>
</evidence>
<evidence type="ECO:0000313" key="3">
    <source>
        <dbReference type="EMBL" id="CAH0378673.1"/>
    </source>
</evidence>
<dbReference type="CDD" id="cd03801">
    <property type="entry name" value="GT4_PimA-like"/>
    <property type="match status" value="1"/>
</dbReference>
<feature type="signal peptide" evidence="1">
    <location>
        <begin position="1"/>
        <end position="19"/>
    </location>
</feature>
<dbReference type="Pfam" id="PF13692">
    <property type="entry name" value="Glyco_trans_1_4"/>
    <property type="match status" value="1"/>
</dbReference>
<protein>
    <recommendedName>
        <fullName evidence="2">Glycosyltransferase 2-like domain-containing protein</fullName>
    </recommendedName>
</protein>
<dbReference type="SUPFAM" id="SSF53756">
    <property type="entry name" value="UDP-Glycosyltransferase/glycogen phosphorylase"/>
    <property type="match status" value="1"/>
</dbReference>
<feature type="domain" description="Glycosyltransferase 2-like" evidence="2">
    <location>
        <begin position="90"/>
        <end position="226"/>
    </location>
</feature>
<name>A0A8J2X380_9STRA</name>
<keyword evidence="1" id="KW-0732">Signal</keyword>
<dbReference type="Proteomes" id="UP000789595">
    <property type="component" value="Unassembled WGS sequence"/>
</dbReference>
<dbReference type="Gene3D" id="3.90.550.10">
    <property type="entry name" value="Spore Coat Polysaccharide Biosynthesis Protein SpsA, Chain A"/>
    <property type="match status" value="1"/>
</dbReference>
<dbReference type="InterPro" id="IPR029044">
    <property type="entry name" value="Nucleotide-diphossugar_trans"/>
</dbReference>
<organism evidence="3 4">
    <name type="scientific">Pelagomonas calceolata</name>
    <dbReference type="NCBI Taxonomy" id="35677"/>
    <lineage>
        <taxon>Eukaryota</taxon>
        <taxon>Sar</taxon>
        <taxon>Stramenopiles</taxon>
        <taxon>Ochrophyta</taxon>
        <taxon>Pelagophyceae</taxon>
        <taxon>Pelagomonadales</taxon>
        <taxon>Pelagomonadaceae</taxon>
        <taxon>Pelagomonas</taxon>
    </lineage>
</organism>
<dbReference type="AlphaFoldDB" id="A0A8J2X380"/>
<dbReference type="PANTHER" id="PTHR43179:SF7">
    <property type="entry name" value="RHAMNOSYLTRANSFERASE WBBL"/>
    <property type="match status" value="1"/>
</dbReference>
<gene>
    <name evidence="3" type="ORF">PECAL_6P02690</name>
</gene>
<comment type="caution">
    <text evidence="3">The sequence shown here is derived from an EMBL/GenBank/DDBJ whole genome shotgun (WGS) entry which is preliminary data.</text>
</comment>
<accession>A0A8J2X380</accession>
<dbReference type="InterPro" id="IPR001173">
    <property type="entry name" value="Glyco_trans_2-like"/>
</dbReference>
<evidence type="ECO:0000256" key="1">
    <source>
        <dbReference type="SAM" id="SignalP"/>
    </source>
</evidence>
<dbReference type="PANTHER" id="PTHR43179">
    <property type="entry name" value="RHAMNOSYLTRANSFERASE WBBL"/>
    <property type="match status" value="1"/>
</dbReference>
<reference evidence="3" key="1">
    <citation type="submission" date="2021-11" db="EMBL/GenBank/DDBJ databases">
        <authorList>
            <consortium name="Genoscope - CEA"/>
            <person name="William W."/>
        </authorList>
    </citation>
    <scope>NUCLEOTIDE SEQUENCE</scope>
</reference>
<dbReference type="Gene3D" id="3.40.50.2000">
    <property type="entry name" value="Glycogen Phosphorylase B"/>
    <property type="match status" value="1"/>
</dbReference>
<dbReference type="Pfam" id="PF00535">
    <property type="entry name" value="Glycos_transf_2"/>
    <property type="match status" value="1"/>
</dbReference>
<evidence type="ECO:0000313" key="4">
    <source>
        <dbReference type="Proteomes" id="UP000789595"/>
    </source>
</evidence>
<dbReference type="SUPFAM" id="SSF53448">
    <property type="entry name" value="Nucleotide-diphospho-sugar transferases"/>
    <property type="match status" value="1"/>
</dbReference>
<sequence length="1011" mass="110125">MRPCFHLVAIAAAATADEAAWTPRDLDDATLRLIRHARPFQPSEQAKLSQLPARFSRCATQLAYFDVYDPEACGHKRAPSCSGDHWPSVSVVLPHRGRESTTARALASVLASFRLYCGSGEVVLARDGPALDETAAKRLTHLVERVSSHWEDIEVVETKPRSMAAGYGDAVATGCRRATGDYVLLLNNDVTLAPLTLRVLAAHLNARKSTAAVGARLVDEHGELQEAGAVVFKDGGALQFSKVWGSTSPLFRYVRRVDYASAACLMVRSLLLAGGFDEQFRPAYYEDTDLAMRLRHSHDAAVDYNPFAVAVHEGSATYSGDRAAEKERQMDRNRDTFVRKWSGQLTCHYASHIPWASRGAFLLATRQALARVLVLDHDTPCAARDSGSVRMLNFIRVLLGRRHHVTFAGVESDADDACALQLQALGAHVTSAGLLKFRSLSTKCDYDLVVASRRSVAKAWLPLLRAVCPEAPVVFDTVDLHFLREIREVSVAKGYDYDQSLSASENARRLLAQYPNLQNTKTWRLYEEGYTTELRVMNASDATIVVSGVERRELEALKQSGELRSSLPVAVVSNIHDIVQRRMERSTFGQRRGALFVGNWQRTRHPPNVDAVKFLLEEVLVLETSLPDDFVVHIAGAGTQPDWLKSITKAGRFEVVNHGFLASLAPLYASCRVALAPLRYGAGVKGKVNQAMLHGVPVVATPIAVEGMHISSGEAVVADGAVEFARSLAEIYVDEATWRRVAEAARLSVAKHFSVDVAAKRWASLESELALRSDAFRHALSEGSSAFQKPCPTSGRYGTSSVVALSDKRSDPPSLIPVPLKVGETLKSAAPLSDLRYHGVNEEELMTVCSAHRNCVGFCLRPEATSRVFLSPIEATTKAEGPGPALCHAAPGAPPSTGVAFTRVSQKAPHYVFSASYSSKKWRVSRDAAEAFCAQDATCTGYCQNPSGNTLFYDRKVGDMRPRGKADAVPPGWVCAKAKRYQMAPVAAALLEPPRPRKASAKRAAAHKGGL</sequence>
<proteinExistence type="predicted"/>